<accession>A0AA88VCS3</accession>
<dbReference type="PANTHER" id="PTHR21477:SF31">
    <property type="entry name" value="PROTEIN PHLOEM PROTEIN 2-LIKE A10-LIKE"/>
    <property type="match status" value="1"/>
</dbReference>
<keyword evidence="1" id="KW-0472">Membrane</keyword>
<dbReference type="InterPro" id="IPR019141">
    <property type="entry name" value="DUF2045"/>
</dbReference>
<name>A0AA88VCS3_9ASTE</name>
<proteinExistence type="predicted"/>
<evidence type="ECO:0000313" key="3">
    <source>
        <dbReference type="Proteomes" id="UP001188597"/>
    </source>
</evidence>
<reference evidence="2" key="1">
    <citation type="submission" date="2022-12" db="EMBL/GenBank/DDBJ databases">
        <title>Draft genome assemblies for two species of Escallonia (Escalloniales).</title>
        <authorList>
            <person name="Chanderbali A."/>
            <person name="Dervinis C."/>
            <person name="Anghel I."/>
            <person name="Soltis D."/>
            <person name="Soltis P."/>
            <person name="Zapata F."/>
        </authorList>
    </citation>
    <scope>NUCLEOTIDE SEQUENCE</scope>
    <source>
        <strain evidence="2">UCBG64.0493</strain>
        <tissue evidence="2">Leaf</tissue>
    </source>
</reference>
<keyword evidence="1" id="KW-1133">Transmembrane helix</keyword>
<dbReference type="EMBL" id="JAVXUP010002002">
    <property type="protein sequence ID" value="KAK3006366.1"/>
    <property type="molecule type" value="Genomic_DNA"/>
</dbReference>
<protein>
    <recommendedName>
        <fullName evidence="4">Protein PHLOEM PROTEIN 2-LIKE A10</fullName>
    </recommendedName>
</protein>
<evidence type="ECO:0008006" key="4">
    <source>
        <dbReference type="Google" id="ProtNLM"/>
    </source>
</evidence>
<feature type="transmembrane region" description="Helical" evidence="1">
    <location>
        <begin position="21"/>
        <end position="40"/>
    </location>
</feature>
<gene>
    <name evidence="2" type="ORF">RJ639_017477</name>
</gene>
<comment type="caution">
    <text evidence="2">The sequence shown here is derived from an EMBL/GenBank/DDBJ whole genome shotgun (WGS) entry which is preliminary data.</text>
</comment>
<keyword evidence="1" id="KW-0812">Transmembrane</keyword>
<evidence type="ECO:0000256" key="1">
    <source>
        <dbReference type="SAM" id="Phobius"/>
    </source>
</evidence>
<dbReference type="AlphaFoldDB" id="A0AA88VCS3"/>
<dbReference type="Proteomes" id="UP001188597">
    <property type="component" value="Unassembled WGS sequence"/>
</dbReference>
<evidence type="ECO:0000313" key="2">
    <source>
        <dbReference type="EMBL" id="KAK3006366.1"/>
    </source>
</evidence>
<organism evidence="2 3">
    <name type="scientific">Escallonia herrerae</name>
    <dbReference type="NCBI Taxonomy" id="1293975"/>
    <lineage>
        <taxon>Eukaryota</taxon>
        <taxon>Viridiplantae</taxon>
        <taxon>Streptophyta</taxon>
        <taxon>Embryophyta</taxon>
        <taxon>Tracheophyta</taxon>
        <taxon>Spermatophyta</taxon>
        <taxon>Magnoliopsida</taxon>
        <taxon>eudicotyledons</taxon>
        <taxon>Gunneridae</taxon>
        <taxon>Pentapetalae</taxon>
        <taxon>asterids</taxon>
        <taxon>campanulids</taxon>
        <taxon>Escalloniales</taxon>
        <taxon>Escalloniaceae</taxon>
        <taxon>Escallonia</taxon>
    </lineage>
</organism>
<dbReference type="PANTHER" id="PTHR21477">
    <property type="entry name" value="ZGC:172139"/>
    <property type="match status" value="1"/>
</dbReference>
<sequence>MNFADLRLINKGLDYAQKRKRWIFLVAALGFSGYGAYKVYNSPSVVNNRKRLLRLLVALTAIAEAVGDSAEAIGIVSKDVKEFIESDSDQIPSSLRQISKIMRSDEFSESVIKITRALAVGILRGYKSEAGNGDLVSENSSFSDQVFGKLFSSAGSGFASAVVGSFARNMVMGFYSGVQSNGEPELNGLQNGDGFDSDSDSIPQWVDVVCDHKCRDLIGDCIQLFVSTAVSVYLDKTMEINTYEEIFTGLTNPKHEKKVREMLALVCNGAVETLVRTSHQVLTTKSSDVDSNSNPAYLAIGLRRSPNNVSEKSDRRKFISTELKGRKSFDDNQDAGWVTKMSSSLAVPSNRMFVLDMTGRVTFETVRSFLEFSVEKLSEGLKTSLNAAHEEVVDMGIEVFNHITAKSSTVVTICLSLCLHILNGPWILVPA</sequence>
<keyword evidence="3" id="KW-1185">Reference proteome</keyword>